<evidence type="ECO:0000256" key="3">
    <source>
        <dbReference type="ARBA" id="ARBA00023163"/>
    </source>
</evidence>
<keyword evidence="6" id="KW-1185">Reference proteome</keyword>
<dbReference type="CDD" id="cd07377">
    <property type="entry name" value="WHTH_GntR"/>
    <property type="match status" value="1"/>
</dbReference>
<dbReference type="PROSITE" id="PS50949">
    <property type="entry name" value="HTH_GNTR"/>
    <property type="match status" value="1"/>
</dbReference>
<dbReference type="SUPFAM" id="SSF46785">
    <property type="entry name" value="Winged helix' DNA-binding domain"/>
    <property type="match status" value="1"/>
</dbReference>
<dbReference type="InterPro" id="IPR000524">
    <property type="entry name" value="Tscrpt_reg_HTH_GntR"/>
</dbReference>
<dbReference type="InterPro" id="IPR008920">
    <property type="entry name" value="TF_FadR/GntR_C"/>
</dbReference>
<dbReference type="Gene3D" id="1.20.120.530">
    <property type="entry name" value="GntR ligand-binding domain-like"/>
    <property type="match status" value="1"/>
</dbReference>
<accession>A0ABX8UXI5</accession>
<sequence length="246" mass="27387">MEIDQKPTMVSLAEFRAHTLTGMVQHEIERMILSGELAPGKRLNEKAVADKLSVSRGPVREACRALAELGLVYLVPNRGVFIKKVTRDDAIEVYELRAGFTALSASLLAPVLTPAMAEKLDAYVDEMQEAAEQGDFSRFDPLNLEFHDYIVESTGNSRLIKVYRGCVKEFHLFRVHGMVQRGALLASNEEHREIVDALKAHNAVLSYDKSFSHVSKGKERMLQALDDLAKNAADDQSDEEIDDSIA</sequence>
<keyword evidence="2" id="KW-0238">DNA-binding</keyword>
<dbReference type="InterPro" id="IPR036388">
    <property type="entry name" value="WH-like_DNA-bd_sf"/>
</dbReference>
<evidence type="ECO:0000313" key="6">
    <source>
        <dbReference type="Proteomes" id="UP000826462"/>
    </source>
</evidence>
<feature type="domain" description="HTH gntR-type" evidence="4">
    <location>
        <begin position="18"/>
        <end position="85"/>
    </location>
</feature>
<dbReference type="InterPro" id="IPR036390">
    <property type="entry name" value="WH_DNA-bd_sf"/>
</dbReference>
<dbReference type="Pfam" id="PF07729">
    <property type="entry name" value="FCD"/>
    <property type="match status" value="1"/>
</dbReference>
<evidence type="ECO:0000259" key="4">
    <source>
        <dbReference type="PROSITE" id="PS50949"/>
    </source>
</evidence>
<protein>
    <submittedName>
        <fullName evidence="5">FCD domain-containing protein</fullName>
    </submittedName>
</protein>
<dbReference type="SUPFAM" id="SSF48008">
    <property type="entry name" value="GntR ligand-binding domain-like"/>
    <property type="match status" value="1"/>
</dbReference>
<dbReference type="SMART" id="SM00345">
    <property type="entry name" value="HTH_GNTR"/>
    <property type="match status" value="1"/>
</dbReference>
<dbReference type="SMART" id="SM00895">
    <property type="entry name" value="FCD"/>
    <property type="match status" value="1"/>
</dbReference>
<evidence type="ECO:0000256" key="1">
    <source>
        <dbReference type="ARBA" id="ARBA00023015"/>
    </source>
</evidence>
<evidence type="ECO:0000256" key="2">
    <source>
        <dbReference type="ARBA" id="ARBA00023125"/>
    </source>
</evidence>
<dbReference type="PANTHER" id="PTHR43537">
    <property type="entry name" value="TRANSCRIPTIONAL REGULATOR, GNTR FAMILY"/>
    <property type="match status" value="1"/>
</dbReference>
<gene>
    <name evidence="5" type="ORF">KZJ38_27350</name>
</gene>
<reference evidence="5 6" key="1">
    <citation type="submission" date="2021-07" db="EMBL/GenBank/DDBJ databases">
        <title>Paraburkholderia edwinii protects Aspergillus sp. from phenazines by acting as a toxin sponge.</title>
        <authorList>
            <person name="Dahlstrom K.M."/>
            <person name="Newman D.K."/>
        </authorList>
    </citation>
    <scope>NUCLEOTIDE SEQUENCE [LARGE SCALE GENOMIC DNA]</scope>
    <source>
        <strain evidence="5 6">Pe01</strain>
    </source>
</reference>
<name>A0ABX8UXI5_9BURK</name>
<dbReference type="PANTHER" id="PTHR43537:SF45">
    <property type="entry name" value="GNTR FAMILY REGULATORY PROTEIN"/>
    <property type="match status" value="1"/>
</dbReference>
<dbReference type="EMBL" id="CP080096">
    <property type="protein sequence ID" value="QYD73351.1"/>
    <property type="molecule type" value="Genomic_DNA"/>
</dbReference>
<dbReference type="Proteomes" id="UP000826462">
    <property type="component" value="Chromosome 2"/>
</dbReference>
<keyword evidence="1" id="KW-0805">Transcription regulation</keyword>
<organism evidence="5 6">
    <name type="scientific">Paraburkholderia edwinii</name>
    <dbReference type="NCBI Taxonomy" id="2861782"/>
    <lineage>
        <taxon>Bacteria</taxon>
        <taxon>Pseudomonadati</taxon>
        <taxon>Pseudomonadota</taxon>
        <taxon>Betaproteobacteria</taxon>
        <taxon>Burkholderiales</taxon>
        <taxon>Burkholderiaceae</taxon>
        <taxon>Paraburkholderia</taxon>
    </lineage>
</organism>
<proteinExistence type="predicted"/>
<keyword evidence="3" id="KW-0804">Transcription</keyword>
<dbReference type="Gene3D" id="1.10.10.10">
    <property type="entry name" value="Winged helix-like DNA-binding domain superfamily/Winged helix DNA-binding domain"/>
    <property type="match status" value="1"/>
</dbReference>
<dbReference type="InterPro" id="IPR011711">
    <property type="entry name" value="GntR_C"/>
</dbReference>
<dbReference type="Pfam" id="PF00392">
    <property type="entry name" value="GntR"/>
    <property type="match status" value="1"/>
</dbReference>
<evidence type="ECO:0000313" key="5">
    <source>
        <dbReference type="EMBL" id="QYD73351.1"/>
    </source>
</evidence>